<dbReference type="NCBIfam" id="NF009314">
    <property type="entry name" value="PRK12674.1-2"/>
    <property type="match status" value="1"/>
</dbReference>
<evidence type="ECO:0000256" key="1">
    <source>
        <dbReference type="ARBA" id="ARBA00008404"/>
    </source>
</evidence>
<dbReference type="Pfam" id="PF03334">
    <property type="entry name" value="PhaG_MnhG_YufB"/>
    <property type="match status" value="1"/>
</dbReference>
<gene>
    <name evidence="3" type="primary">mnhG</name>
    <name evidence="3" type="ORF">ACFOLH_03785</name>
</gene>
<keyword evidence="2" id="KW-1133">Transmembrane helix</keyword>
<evidence type="ECO:0000313" key="4">
    <source>
        <dbReference type="Proteomes" id="UP001595685"/>
    </source>
</evidence>
<dbReference type="NCBIfam" id="TIGR01300">
    <property type="entry name" value="CPA3_mnhG_phaG"/>
    <property type="match status" value="1"/>
</dbReference>
<proteinExistence type="inferred from homology"/>
<dbReference type="PANTHER" id="PTHR34703">
    <property type="entry name" value="ANTIPORTER SUBUNIT MNHG2-RELATED"/>
    <property type="match status" value="1"/>
</dbReference>
<accession>A0ABV7WEG2</accession>
<keyword evidence="2" id="KW-0812">Transmembrane</keyword>
<dbReference type="EMBL" id="JBHRWW010000002">
    <property type="protein sequence ID" value="MFC3687456.1"/>
    <property type="molecule type" value="Genomic_DNA"/>
</dbReference>
<dbReference type="RefSeq" id="WP_340293313.1">
    <property type="nucleotide sequence ID" value="NZ_JBBEOI010000104.1"/>
</dbReference>
<reference evidence="4" key="1">
    <citation type="journal article" date="2019" name="Int. J. Syst. Evol. Microbiol.">
        <title>The Global Catalogue of Microorganisms (GCM) 10K type strain sequencing project: providing services to taxonomists for standard genome sequencing and annotation.</title>
        <authorList>
            <consortium name="The Broad Institute Genomics Platform"/>
            <consortium name="The Broad Institute Genome Sequencing Center for Infectious Disease"/>
            <person name="Wu L."/>
            <person name="Ma J."/>
        </authorList>
    </citation>
    <scope>NUCLEOTIDE SEQUENCE [LARGE SCALE GENOMIC DNA]</scope>
    <source>
        <strain evidence="4">NCAIM B.02333</strain>
    </source>
</reference>
<keyword evidence="4" id="KW-1185">Reference proteome</keyword>
<organism evidence="3 4">
    <name type="scientific">Aquipuribacter hungaricus</name>
    <dbReference type="NCBI Taxonomy" id="545624"/>
    <lineage>
        <taxon>Bacteria</taxon>
        <taxon>Bacillati</taxon>
        <taxon>Actinomycetota</taxon>
        <taxon>Actinomycetes</taxon>
        <taxon>Micrococcales</taxon>
        <taxon>Intrasporangiaceae</taxon>
        <taxon>Aquipuribacter</taxon>
    </lineage>
</organism>
<comment type="similarity">
    <text evidence="1">Belongs to the CPA3 antiporters (TC 2.A.63) subunit G family.</text>
</comment>
<name>A0ABV7WEG2_9MICO</name>
<keyword evidence="2" id="KW-0472">Membrane</keyword>
<protein>
    <submittedName>
        <fullName evidence="3">Monovalent cation/H(+) antiporter subunit G</fullName>
    </submittedName>
</protein>
<feature type="transmembrane region" description="Helical" evidence="2">
    <location>
        <begin position="67"/>
        <end position="89"/>
    </location>
</feature>
<dbReference type="PANTHER" id="PTHR34703:SF1">
    <property type="entry name" value="ANTIPORTER SUBUNIT MNHG2-RELATED"/>
    <property type="match status" value="1"/>
</dbReference>
<sequence>MSAATVLDGLSAVLLLLGASLALAAAVGVLRLPDVLSRMHAATKPQVLGILLCLSGAALRLRDSPDVWLLVLAAVFQLLTAPVSAHMVARVANRSRHYRRAGLFVDELPPERPQQG</sequence>
<comment type="caution">
    <text evidence="3">The sequence shown here is derived from an EMBL/GenBank/DDBJ whole genome shotgun (WGS) entry which is preliminary data.</text>
</comment>
<evidence type="ECO:0000256" key="2">
    <source>
        <dbReference type="SAM" id="Phobius"/>
    </source>
</evidence>
<dbReference type="InterPro" id="IPR005133">
    <property type="entry name" value="PhaG_MnhG_YufB"/>
</dbReference>
<dbReference type="Proteomes" id="UP001595685">
    <property type="component" value="Unassembled WGS sequence"/>
</dbReference>
<feature type="transmembrane region" description="Helical" evidence="2">
    <location>
        <begin position="12"/>
        <end position="33"/>
    </location>
</feature>
<evidence type="ECO:0000313" key="3">
    <source>
        <dbReference type="EMBL" id="MFC3687456.1"/>
    </source>
</evidence>